<evidence type="ECO:0000313" key="3">
    <source>
        <dbReference type="EMBL" id="MCG7507023.1"/>
    </source>
</evidence>
<evidence type="ECO:0000313" key="4">
    <source>
        <dbReference type="Proteomes" id="UP001201701"/>
    </source>
</evidence>
<evidence type="ECO:0000256" key="1">
    <source>
        <dbReference type="ARBA" id="ARBA00022801"/>
    </source>
</evidence>
<reference evidence="3 4" key="1">
    <citation type="submission" date="2022-02" db="EMBL/GenBank/DDBJ databases">
        <title>Draft genome sequence of Mezorhizobium retamae strain IRAMC:0171 isolated from Retama raetam nodules.</title>
        <authorList>
            <person name="Bengaied R."/>
            <person name="Sbissi I."/>
            <person name="Huber K."/>
            <person name="Ghodbane F."/>
            <person name="Nouioui I."/>
            <person name="Tarhouni M."/>
            <person name="Gtari M."/>
        </authorList>
    </citation>
    <scope>NUCLEOTIDE SEQUENCE [LARGE SCALE GENOMIC DNA]</scope>
    <source>
        <strain evidence="3 4">IRAMC:0171</strain>
    </source>
</reference>
<evidence type="ECO:0000259" key="2">
    <source>
        <dbReference type="Pfam" id="PF00561"/>
    </source>
</evidence>
<dbReference type="Pfam" id="PF00561">
    <property type="entry name" value="Abhydrolase_1"/>
    <property type="match status" value="1"/>
</dbReference>
<dbReference type="SUPFAM" id="SSF53474">
    <property type="entry name" value="alpha/beta-Hydrolases"/>
    <property type="match status" value="1"/>
</dbReference>
<keyword evidence="1 3" id="KW-0378">Hydrolase</keyword>
<dbReference type="PANTHER" id="PTHR43329">
    <property type="entry name" value="EPOXIDE HYDROLASE"/>
    <property type="match status" value="1"/>
</dbReference>
<dbReference type="Proteomes" id="UP001201701">
    <property type="component" value="Unassembled WGS sequence"/>
</dbReference>
<keyword evidence="4" id="KW-1185">Reference proteome</keyword>
<dbReference type="RefSeq" id="WP_239367771.1">
    <property type="nucleotide sequence ID" value="NZ_JAKREW010000020.1"/>
</dbReference>
<dbReference type="InterPro" id="IPR000073">
    <property type="entry name" value="AB_hydrolase_1"/>
</dbReference>
<dbReference type="GO" id="GO:0016787">
    <property type="term" value="F:hydrolase activity"/>
    <property type="evidence" value="ECO:0007669"/>
    <property type="project" value="UniProtKB-KW"/>
</dbReference>
<dbReference type="Gene3D" id="3.40.50.1820">
    <property type="entry name" value="alpha/beta hydrolase"/>
    <property type="match status" value="1"/>
</dbReference>
<name>A0ABS9QHW8_9HYPH</name>
<organism evidence="3 4">
    <name type="scientific">Mesorhizobium retamae</name>
    <dbReference type="NCBI Taxonomy" id="2912854"/>
    <lineage>
        <taxon>Bacteria</taxon>
        <taxon>Pseudomonadati</taxon>
        <taxon>Pseudomonadota</taxon>
        <taxon>Alphaproteobacteria</taxon>
        <taxon>Hyphomicrobiales</taxon>
        <taxon>Phyllobacteriaceae</taxon>
        <taxon>Mesorhizobium</taxon>
    </lineage>
</organism>
<dbReference type="PRINTS" id="PR00412">
    <property type="entry name" value="EPOXHYDRLASE"/>
</dbReference>
<dbReference type="EMBL" id="JAKREW010000020">
    <property type="protein sequence ID" value="MCG7507023.1"/>
    <property type="molecule type" value="Genomic_DNA"/>
</dbReference>
<sequence>MMTGFESRRVATSQGGVFVQLAGTGLPLLLLHGFPQTSLMWRDVGLLLARHFTVIAADLPGYGASDCPPAGQGHEAMSKRAMATTLVEAMAVLGYDRFAIAGHDRGGRVAYRAALDHPDTVTKVAVLDVIPTFEAWDRADARLALAFWPFSLLAQPAPLPERLIAAAPEAIIDNALREWGSPPEVFARTVRDSYADALRDPAHIHAICEEYRAAAAVDREHDRADLEAGRQIACSLLALWSAHGGLANWYGDAGGPLGIWRRWAKDVHGHAVDGGHFFPEEMPEATAGLLRDFFEREGAVERS</sequence>
<dbReference type="InterPro" id="IPR000639">
    <property type="entry name" value="Epox_hydrolase-like"/>
</dbReference>
<comment type="caution">
    <text evidence="3">The sequence shown here is derived from an EMBL/GenBank/DDBJ whole genome shotgun (WGS) entry which is preliminary data.</text>
</comment>
<dbReference type="InterPro" id="IPR029058">
    <property type="entry name" value="AB_hydrolase_fold"/>
</dbReference>
<gene>
    <name evidence="3" type="ORF">L4923_18505</name>
</gene>
<dbReference type="PRINTS" id="PR00111">
    <property type="entry name" value="ABHYDROLASE"/>
</dbReference>
<accession>A0ABS9QHW8</accession>
<protein>
    <submittedName>
        <fullName evidence="3">Alpha/beta hydrolase</fullName>
    </submittedName>
</protein>
<feature type="domain" description="AB hydrolase-1" evidence="2">
    <location>
        <begin position="27"/>
        <end position="142"/>
    </location>
</feature>
<proteinExistence type="predicted"/>